<dbReference type="InterPro" id="IPR038765">
    <property type="entry name" value="Papain-like_cys_pep_sf"/>
</dbReference>
<keyword evidence="2" id="KW-0104">Cadmium</keyword>
<reference evidence="7 8" key="1">
    <citation type="submission" date="2025-05" db="UniProtKB">
        <authorList>
            <consortium name="RefSeq"/>
        </authorList>
    </citation>
    <scope>IDENTIFICATION</scope>
</reference>
<dbReference type="Gene3D" id="3.90.70.30">
    <property type="entry name" value="Phytochelatin synthase, N-terminal domain"/>
    <property type="match status" value="1"/>
</dbReference>
<dbReference type="PROSITE" id="PS51443">
    <property type="entry name" value="PCS"/>
    <property type="match status" value="1"/>
</dbReference>
<keyword evidence="6" id="KW-1185">Reference proteome</keyword>
<name>A0ABM0K7U5_APLCA</name>
<dbReference type="PANTHER" id="PTHR33447">
    <property type="entry name" value="GLUTATHIONE GAMMA-GLUTAMYLCYSTEINYLTRANSFERASE"/>
    <property type="match status" value="1"/>
</dbReference>
<evidence type="ECO:0000313" key="8">
    <source>
        <dbReference type="RefSeq" id="XP_035828895.1"/>
    </source>
</evidence>
<dbReference type="Proteomes" id="UP000694888">
    <property type="component" value="Unplaced"/>
</dbReference>
<evidence type="ECO:0000256" key="4">
    <source>
        <dbReference type="ARBA" id="ARBA00022723"/>
    </source>
</evidence>
<dbReference type="InterPro" id="IPR040409">
    <property type="entry name" value="PCS-like"/>
</dbReference>
<evidence type="ECO:0000313" key="7">
    <source>
        <dbReference type="RefSeq" id="XP_005110845.1"/>
    </source>
</evidence>
<keyword evidence="4" id="KW-0479">Metal-binding</keyword>
<organism evidence="6 7">
    <name type="scientific">Aplysia californica</name>
    <name type="common">California sea hare</name>
    <dbReference type="NCBI Taxonomy" id="6500"/>
    <lineage>
        <taxon>Eukaryota</taxon>
        <taxon>Metazoa</taxon>
        <taxon>Spiralia</taxon>
        <taxon>Lophotrochozoa</taxon>
        <taxon>Mollusca</taxon>
        <taxon>Gastropoda</taxon>
        <taxon>Heterobranchia</taxon>
        <taxon>Euthyneura</taxon>
        <taxon>Tectipleura</taxon>
        <taxon>Aplysiida</taxon>
        <taxon>Aplysioidea</taxon>
        <taxon>Aplysiidae</taxon>
        <taxon>Aplysia</taxon>
    </lineage>
</organism>
<evidence type="ECO:0000256" key="1">
    <source>
        <dbReference type="ARBA" id="ARBA00012468"/>
    </source>
</evidence>
<dbReference type="SUPFAM" id="SSF54001">
    <property type="entry name" value="Cysteine proteinases"/>
    <property type="match status" value="1"/>
</dbReference>
<gene>
    <name evidence="7 8" type="primary">LOC101855984</name>
</gene>
<dbReference type="EC" id="2.3.2.15" evidence="1"/>
<accession>A0ABM0K7U5</accession>
<proteinExistence type="predicted"/>
<evidence type="ECO:0000256" key="3">
    <source>
        <dbReference type="ARBA" id="ARBA00022679"/>
    </source>
</evidence>
<protein>
    <recommendedName>
        <fullName evidence="1">glutathione gamma-glutamylcysteinyltransferase</fullName>
        <ecNumber evidence="1">2.3.2.15</ecNumber>
    </recommendedName>
</protein>
<dbReference type="RefSeq" id="XP_035828895.1">
    <property type="nucleotide sequence ID" value="XM_035973002.1"/>
</dbReference>
<evidence type="ECO:0000259" key="5">
    <source>
        <dbReference type="PROSITE" id="PS51443"/>
    </source>
</evidence>
<dbReference type="GeneID" id="101855984"/>
<feature type="domain" description="Peptidase C83" evidence="5">
    <location>
        <begin position="8"/>
        <end position="228"/>
    </location>
</feature>
<dbReference type="InterPro" id="IPR038156">
    <property type="entry name" value="PCS_N_sf"/>
</dbReference>
<dbReference type="Pfam" id="PF05023">
    <property type="entry name" value="Phytochelatin"/>
    <property type="match status" value="1"/>
</dbReference>
<dbReference type="InterPro" id="IPR007719">
    <property type="entry name" value="PCS_N"/>
</dbReference>
<evidence type="ECO:0000313" key="6">
    <source>
        <dbReference type="Proteomes" id="UP000694888"/>
    </source>
</evidence>
<evidence type="ECO:0000256" key="2">
    <source>
        <dbReference type="ARBA" id="ARBA00022539"/>
    </source>
</evidence>
<sequence>MQPKAIEKKTMQFYRRQLPIKCIDFASKEGKVIFTEALSGGFMNSFFKLCAQFRTQDEPAYCGLTSLVMALNALEIDPGKIWKGSWRWYHEDMLDCCTPLDVARVKGINMEQFVCLARCNGLNARARIASAILSLDELRQDVLSACSQDDLVFISSYSRKLLEQTGDGHFSPVAGYHKDRDLVLILDTARFKYPPHWIPLQTLWDAMNTVDKDTGKVRGYVLLSRADSHPSSLLFRPSCDFAVDSVQGNVFLRLKGFSQEWFSWMKSPLPKQVSGAEIVSEAVDRVLDLMKRGQIPVKMFCSNLQCTQWGGTNPSASLKCCPSDEKDGDTVSCILHKLLKELSSLETFQYVETSFTTKLAEEKKMALGLLQSDHTVHETEMNCCNDSCCSSSPSVEKRKVAKLSPELLKCSNSLTISPEHMMTLFLLVWPHKGLWEEVKEGQGRPFGTEAEISRETFGDVLVTFLSNDVQGSTGSYIASEIKSVKYKLEEVMKYHGFSQIGCCGSTKQKTCGKSACHTKQ</sequence>
<dbReference type="RefSeq" id="XP_005110845.1">
    <property type="nucleotide sequence ID" value="XM_005110788.3"/>
</dbReference>
<keyword evidence="3" id="KW-0808">Transferase</keyword>